<name>A0ABU2YCM4_9FLAO</name>
<dbReference type="Pfam" id="PF05569">
    <property type="entry name" value="Peptidase_M56"/>
    <property type="match status" value="1"/>
</dbReference>
<keyword evidence="2" id="KW-0472">Membrane</keyword>
<feature type="transmembrane region" description="Helical" evidence="2">
    <location>
        <begin position="90"/>
        <end position="120"/>
    </location>
</feature>
<proteinExistence type="predicted"/>
<evidence type="ECO:0000259" key="3">
    <source>
        <dbReference type="Pfam" id="PF05569"/>
    </source>
</evidence>
<dbReference type="SUPFAM" id="SSF56935">
    <property type="entry name" value="Porins"/>
    <property type="match status" value="1"/>
</dbReference>
<dbReference type="Proteomes" id="UP001254488">
    <property type="component" value="Unassembled WGS sequence"/>
</dbReference>
<dbReference type="EMBL" id="JAVRHZ010000004">
    <property type="protein sequence ID" value="MDT0555937.1"/>
    <property type="molecule type" value="Genomic_DNA"/>
</dbReference>
<gene>
    <name evidence="4" type="ORF">RM538_07980</name>
</gene>
<keyword evidence="2" id="KW-1133">Transmembrane helix</keyword>
<dbReference type="Gene3D" id="2.170.130.10">
    <property type="entry name" value="TonB-dependent receptor, plug domain"/>
    <property type="match status" value="1"/>
</dbReference>
<comment type="caution">
    <text evidence="4">The sequence shown here is derived from an EMBL/GenBank/DDBJ whole genome shotgun (WGS) entry which is preliminary data.</text>
</comment>
<dbReference type="PANTHER" id="PTHR34978">
    <property type="entry name" value="POSSIBLE SENSOR-TRANSDUCER PROTEIN BLAR"/>
    <property type="match status" value="1"/>
</dbReference>
<evidence type="ECO:0000256" key="2">
    <source>
        <dbReference type="SAM" id="Phobius"/>
    </source>
</evidence>
<keyword evidence="1" id="KW-0175">Coiled coil</keyword>
<dbReference type="CDD" id="cd07341">
    <property type="entry name" value="M56_BlaR1_MecR1_like"/>
    <property type="match status" value="1"/>
</dbReference>
<accession>A0ABU2YCM4</accession>
<evidence type="ECO:0000313" key="4">
    <source>
        <dbReference type="EMBL" id="MDT0555937.1"/>
    </source>
</evidence>
<dbReference type="InterPro" id="IPR008756">
    <property type="entry name" value="Peptidase_M56"/>
</dbReference>
<feature type="coiled-coil region" evidence="1">
    <location>
        <begin position="470"/>
        <end position="511"/>
    </location>
</feature>
<keyword evidence="5" id="KW-1185">Reference proteome</keyword>
<feature type="transmembrane region" description="Helical" evidence="2">
    <location>
        <begin position="268"/>
        <end position="286"/>
    </location>
</feature>
<organism evidence="4 5">
    <name type="scientific">Patiriisocius hiemis</name>
    <dbReference type="NCBI Taxonomy" id="3075604"/>
    <lineage>
        <taxon>Bacteria</taxon>
        <taxon>Pseudomonadati</taxon>
        <taxon>Bacteroidota</taxon>
        <taxon>Flavobacteriia</taxon>
        <taxon>Flavobacteriales</taxon>
        <taxon>Flavobacteriaceae</taxon>
        <taxon>Patiriisocius</taxon>
    </lineage>
</organism>
<dbReference type="InterPro" id="IPR037066">
    <property type="entry name" value="Plug_dom_sf"/>
</dbReference>
<evidence type="ECO:0000256" key="1">
    <source>
        <dbReference type="SAM" id="Coils"/>
    </source>
</evidence>
<dbReference type="InterPro" id="IPR052173">
    <property type="entry name" value="Beta-lactam_resp_regulator"/>
</dbReference>
<feature type="transmembrane region" description="Helical" evidence="2">
    <location>
        <begin position="6"/>
        <end position="25"/>
    </location>
</feature>
<feature type="transmembrane region" description="Helical" evidence="2">
    <location>
        <begin position="37"/>
        <end position="58"/>
    </location>
</feature>
<feature type="domain" description="Peptidase M56" evidence="3">
    <location>
        <begin position="156"/>
        <end position="257"/>
    </location>
</feature>
<keyword evidence="2" id="KW-0812">Transmembrane</keyword>
<protein>
    <submittedName>
        <fullName evidence="4">M56 family metallopeptidase</fullName>
    </submittedName>
</protein>
<dbReference type="RefSeq" id="WP_311332893.1">
    <property type="nucleotide sequence ID" value="NZ_JAVRHZ010000004.1"/>
</dbReference>
<sequence length="665" mass="75664">MEILLYVLKSAGILALFYLVYNTILQRDVNFKANRHFLIGGVIAAITLPFLTFSYTTYIEALPLDDSAFVLIEQPIEEIKTSQEVVVIDWLIIAVTVYALGFLFMFIKIVVQLVSLFKLINTNKKIKKGRFTFVKIDDNTAPFSFFNYIVYNPKLHNSKELEMILAHEQIHARQWHSIDILLVHITRAIQWINPFSWLYKKSIETNLEYIADNETAQQVNSRKEYQLALVRASSSLPVPALTNNFYQSFLKKRIIMLNKSKSNPKNNWKLLIILPLLAIFLFSFNVKEVIEYIPSETISEIKSTSENKPTVEAPSVVLDIANGATVTPYKEMVSNSTSSEERKNTTVTEVIAKKPEKNSSLKKITAPTKVTINEIKFKVTKNTTNAELDKLKAQLKKEHDINMNYDVERNSKNEITSIHLEYDGNGKSGNYHINSDDNEGIDDFHFVMNDSGDVLLGNLEKIEKRFVERRRMLEGKRAEVSEKREKMKERRKEMNEERKVIREKYTTARAKVRESGRDGKKRKIAIVRSDDSNTDPYIIIDGDETEIEIEEISPNDIASVTVLKGKKADKKYGAKGKNGVIEIITKNSDHAIVIDKNTTDATLAKMKKNLAAKGVTFNYKRVKRNSNGEITGIKVDIKNGKGSKSSTSVSSDDGEPIETILLEID</sequence>
<reference evidence="4 5" key="1">
    <citation type="submission" date="2023-09" db="EMBL/GenBank/DDBJ databases">
        <authorList>
            <person name="Rey-Velasco X."/>
        </authorList>
    </citation>
    <scope>NUCLEOTIDE SEQUENCE [LARGE SCALE GENOMIC DNA]</scope>
    <source>
        <strain evidence="4 5">W242</strain>
    </source>
</reference>
<evidence type="ECO:0000313" key="5">
    <source>
        <dbReference type="Proteomes" id="UP001254488"/>
    </source>
</evidence>
<dbReference type="PANTHER" id="PTHR34978:SF3">
    <property type="entry name" value="SLR0241 PROTEIN"/>
    <property type="match status" value="1"/>
</dbReference>